<dbReference type="EMBL" id="NHZQ01000342">
    <property type="protein sequence ID" value="PSK41846.1"/>
    <property type="molecule type" value="Genomic_DNA"/>
</dbReference>
<feature type="region of interest" description="Disordered" evidence="1">
    <location>
        <begin position="125"/>
        <end position="155"/>
    </location>
</feature>
<feature type="compositionally biased region" description="Basic and acidic residues" evidence="1">
    <location>
        <begin position="143"/>
        <end position="155"/>
    </location>
</feature>
<dbReference type="PANTHER" id="PTHR16019">
    <property type="entry name" value="SYNAPSE-ASSOCIATED PROTEIN"/>
    <property type="match status" value="1"/>
</dbReference>
<dbReference type="InterPro" id="IPR051494">
    <property type="entry name" value="BSD_domain-containing"/>
</dbReference>
<dbReference type="OrthoDB" id="73788at2759"/>
<feature type="domain" description="BSD" evidence="2">
    <location>
        <begin position="273"/>
        <end position="325"/>
    </location>
</feature>
<protein>
    <submittedName>
        <fullName evidence="3">BSD domain-containing protein</fullName>
    </submittedName>
</protein>
<dbReference type="InterPro" id="IPR005607">
    <property type="entry name" value="BSD_dom"/>
</dbReference>
<dbReference type="PANTHER" id="PTHR16019:SF5">
    <property type="entry name" value="BSD DOMAIN-CONTAINING PROTEIN 1"/>
    <property type="match status" value="1"/>
</dbReference>
<dbReference type="SMART" id="SM00751">
    <property type="entry name" value="BSD"/>
    <property type="match status" value="1"/>
</dbReference>
<feature type="compositionally biased region" description="Polar residues" evidence="1">
    <location>
        <begin position="100"/>
        <end position="116"/>
    </location>
</feature>
<proteinExistence type="predicted"/>
<evidence type="ECO:0000259" key="2">
    <source>
        <dbReference type="PROSITE" id="PS50858"/>
    </source>
</evidence>
<dbReference type="Gene3D" id="1.10.3970.10">
    <property type="entry name" value="BSD domain"/>
    <property type="match status" value="1"/>
</dbReference>
<dbReference type="AlphaFoldDB" id="A0A2P7Z0V2"/>
<evidence type="ECO:0000256" key="1">
    <source>
        <dbReference type="SAM" id="MobiDB-lite"/>
    </source>
</evidence>
<reference evidence="3 4" key="1">
    <citation type="submission" date="2017-05" db="EMBL/GenBank/DDBJ databases">
        <title>Draft genome sequence of Elsinoe australis.</title>
        <authorList>
            <person name="Cheng Q."/>
        </authorList>
    </citation>
    <scope>NUCLEOTIDE SEQUENCE [LARGE SCALE GENOMIC DNA]</scope>
    <source>
        <strain evidence="3 4">NL1</strain>
    </source>
</reference>
<sequence>MDVAYDHIQEEALASEADARQRKDNGDGQPAGLNAEFQEAFKAVSASPWGARLGGWFGEVKKQSETLYTEAQKEYAHVSSQATRGLTDLQSNIAQRTRGISLSQPDNDSGAASFSDPNFVLPASPTKTIRASEVNSSLSTTETDDKGKAKETDEIERPESLPADIVKEATSMVSRFRLEAASRLKEIQKAEDAADEALLRFGGNIRSFFRDAVTVSAPAEKEGGVEREVLFETNDSEGKRVFHSSRFEAQLHVIMSSVESFLKDPESPEWEGFKEGWDAEKKTEEIAKELENYEELSRVFGRLVPEKVEYSAFWARYYFLRGVVEEEERRRKEVLKGAVADDDEEVGWGDDDEEDESSTPVNSTKPHPASQSTTTLTPTKADQAAEKSPRRSNEEDKKSTADSDASYDIVSGATSKTPSSPKESKKEESDEEDWE</sequence>
<feature type="region of interest" description="Disordered" evidence="1">
    <location>
        <begin position="100"/>
        <end position="119"/>
    </location>
</feature>
<gene>
    <name evidence="3" type="ORF">B9Z65_9232</name>
</gene>
<dbReference type="SUPFAM" id="SSF140383">
    <property type="entry name" value="BSD domain-like"/>
    <property type="match status" value="1"/>
</dbReference>
<dbReference type="Proteomes" id="UP000243723">
    <property type="component" value="Unassembled WGS sequence"/>
</dbReference>
<feature type="compositionally biased region" description="Basic and acidic residues" evidence="1">
    <location>
        <begin position="383"/>
        <end position="401"/>
    </location>
</feature>
<comment type="caution">
    <text evidence="3">The sequence shown here is derived from an EMBL/GenBank/DDBJ whole genome shotgun (WGS) entry which is preliminary data.</text>
</comment>
<dbReference type="GO" id="GO:0005737">
    <property type="term" value="C:cytoplasm"/>
    <property type="evidence" value="ECO:0007669"/>
    <property type="project" value="TreeGrafter"/>
</dbReference>
<feature type="compositionally biased region" description="Polar residues" evidence="1">
    <location>
        <begin position="125"/>
        <end position="141"/>
    </location>
</feature>
<feature type="region of interest" description="Disordered" evidence="1">
    <location>
        <begin position="342"/>
        <end position="435"/>
    </location>
</feature>
<dbReference type="STRING" id="40998.A0A2P7Z0V2"/>
<name>A0A2P7Z0V2_9PEZI</name>
<feature type="compositionally biased region" description="Polar residues" evidence="1">
    <location>
        <begin position="358"/>
        <end position="380"/>
    </location>
</feature>
<dbReference type="PROSITE" id="PS50858">
    <property type="entry name" value="BSD"/>
    <property type="match status" value="1"/>
</dbReference>
<organism evidence="3 4">
    <name type="scientific">Elsinoe australis</name>
    <dbReference type="NCBI Taxonomy" id="40998"/>
    <lineage>
        <taxon>Eukaryota</taxon>
        <taxon>Fungi</taxon>
        <taxon>Dikarya</taxon>
        <taxon>Ascomycota</taxon>
        <taxon>Pezizomycotina</taxon>
        <taxon>Dothideomycetes</taxon>
        <taxon>Dothideomycetidae</taxon>
        <taxon>Myriangiales</taxon>
        <taxon>Elsinoaceae</taxon>
        <taxon>Elsinoe</taxon>
    </lineage>
</organism>
<evidence type="ECO:0000313" key="3">
    <source>
        <dbReference type="EMBL" id="PSK41846.1"/>
    </source>
</evidence>
<keyword evidence="4" id="KW-1185">Reference proteome</keyword>
<evidence type="ECO:0000313" key="4">
    <source>
        <dbReference type="Proteomes" id="UP000243723"/>
    </source>
</evidence>
<dbReference type="InterPro" id="IPR035925">
    <property type="entry name" value="BSD_dom_sf"/>
</dbReference>
<accession>A0A2P7Z0V2</accession>
<dbReference type="Pfam" id="PF03909">
    <property type="entry name" value="BSD"/>
    <property type="match status" value="1"/>
</dbReference>
<feature type="compositionally biased region" description="Acidic residues" evidence="1">
    <location>
        <begin position="342"/>
        <end position="357"/>
    </location>
</feature>